<protein>
    <submittedName>
        <fullName evidence="1">Uncharacterized protein</fullName>
    </submittedName>
</protein>
<dbReference type="GeneID" id="24919564"/>
<evidence type="ECO:0000313" key="1">
    <source>
        <dbReference type="EMBL" id="CBK22802.2"/>
    </source>
</evidence>
<sequence>MVALDHLSKSLEKKEREKYGPFVSKILGLFGEDSTTRVKNISSIAFA</sequence>
<dbReference type="AlphaFoldDB" id="D8M413"/>
<organism evidence="1">
    <name type="scientific">Blastocystis hominis</name>
    <dbReference type="NCBI Taxonomy" id="12968"/>
    <lineage>
        <taxon>Eukaryota</taxon>
        <taxon>Sar</taxon>
        <taxon>Stramenopiles</taxon>
        <taxon>Bigyra</taxon>
        <taxon>Opalozoa</taxon>
        <taxon>Opalinata</taxon>
        <taxon>Blastocystidae</taxon>
        <taxon>Blastocystis</taxon>
    </lineage>
</organism>
<reference evidence="1" key="1">
    <citation type="submission" date="2010-02" db="EMBL/GenBank/DDBJ databases">
        <title>Sequencing and annotation of the Blastocystis hominis genome.</title>
        <authorList>
            <person name="Wincker P."/>
        </authorList>
    </citation>
    <scope>NUCLEOTIDE SEQUENCE</scope>
    <source>
        <strain evidence="1">Singapore isolate B</strain>
    </source>
</reference>
<name>D8M413_BLAHO</name>
<keyword evidence="2" id="KW-1185">Reference proteome</keyword>
<dbReference type="InParanoid" id="D8M413"/>
<dbReference type="RefSeq" id="XP_012896850.1">
    <property type="nucleotide sequence ID" value="XM_013041396.1"/>
</dbReference>
<accession>D8M413</accession>
<dbReference type="Proteomes" id="UP000008312">
    <property type="component" value="Unassembled WGS sequence"/>
</dbReference>
<proteinExistence type="predicted"/>
<dbReference type="EMBL" id="FN668651">
    <property type="protein sequence ID" value="CBK22802.2"/>
    <property type="molecule type" value="Genomic_DNA"/>
</dbReference>
<gene>
    <name evidence="1" type="ORF">GSBLH_T00002392001</name>
</gene>
<evidence type="ECO:0000313" key="2">
    <source>
        <dbReference type="Proteomes" id="UP000008312"/>
    </source>
</evidence>